<dbReference type="SUPFAM" id="SSF56112">
    <property type="entry name" value="Protein kinase-like (PK-like)"/>
    <property type="match status" value="1"/>
</dbReference>
<sequence>MDVLLALPILGREVQLSELLGAGSNGRVYLAMPVNPCDAANHFPYPSQFVVKVMQRELWPVDYVEGIKKEINAVRSLQHPFIVSYVGAWVETCGGEHSGSVCLAMAHCDGGDLHKMICGYINRDEYVPNELVMMIMVQILSALNHSHAHHIIHRDIKPANLFLMRDGSGDGVAKALVGDYGLARPLSRTVELARTRVGTPCYCSPEIVAGEAYTAKTDIFSAGVTFFELMTRQRAFWEKGHTERQSFHAILHADPLPRLRRVADGRYDSCLVRAVAACLGKTERGRPTAFELLTGFASRLTRYVRAKNIPVTRERPKASPTRADGNSPVRRMSPVSPVRPNGVSPLRPNDVSPSRPNGVSPVRPNAVSPLRPNDVSPVRPNGVSPVRPNGVSPVRPNEVTRLRRVTPVRESLVGAAPAVPNRTPTPTPVAAAKAAAGVQNDAVGVRREVLREGVFEHETPAVDLLLSVMEANVGNMVECAKLKELLDGDIEAFMLVQILLVTRCTDATSLENGIFRLLLTLKPQISADKVVLWLMERNRGV</sequence>
<dbReference type="PROSITE" id="PS00107">
    <property type="entry name" value="PROTEIN_KINASE_ATP"/>
    <property type="match status" value="1"/>
</dbReference>
<feature type="binding site" evidence="6">
    <location>
        <position position="52"/>
    </location>
    <ligand>
        <name>ATP</name>
        <dbReference type="ChEBI" id="CHEBI:30616"/>
    </ligand>
</feature>
<evidence type="ECO:0000259" key="8">
    <source>
        <dbReference type="PROSITE" id="PS50011"/>
    </source>
</evidence>
<keyword evidence="2" id="KW-0808">Transferase</keyword>
<dbReference type="SMART" id="SM00220">
    <property type="entry name" value="S_TKc"/>
    <property type="match status" value="1"/>
</dbReference>
<evidence type="ECO:0000313" key="10">
    <source>
        <dbReference type="Proteomes" id="UP000192257"/>
    </source>
</evidence>
<organism evidence="9 10">
    <name type="scientific">Trypanosoma theileri</name>
    <dbReference type="NCBI Taxonomy" id="67003"/>
    <lineage>
        <taxon>Eukaryota</taxon>
        <taxon>Discoba</taxon>
        <taxon>Euglenozoa</taxon>
        <taxon>Kinetoplastea</taxon>
        <taxon>Metakinetoplastina</taxon>
        <taxon>Trypanosomatida</taxon>
        <taxon>Trypanosomatidae</taxon>
        <taxon>Trypanosoma</taxon>
    </lineage>
</organism>
<comment type="similarity">
    <text evidence="1">Belongs to the protein kinase superfamily. NEK Ser/Thr protein kinase family. NIMA subfamily.</text>
</comment>
<dbReference type="EMBL" id="NBCO01000002">
    <property type="protein sequence ID" value="ORC92787.1"/>
    <property type="molecule type" value="Genomic_DNA"/>
</dbReference>
<dbReference type="InterPro" id="IPR011009">
    <property type="entry name" value="Kinase-like_dom_sf"/>
</dbReference>
<dbReference type="GO" id="GO:0005524">
    <property type="term" value="F:ATP binding"/>
    <property type="evidence" value="ECO:0007669"/>
    <property type="project" value="UniProtKB-UniRule"/>
</dbReference>
<accession>A0A1X0P765</accession>
<dbReference type="InterPro" id="IPR008271">
    <property type="entry name" value="Ser/Thr_kinase_AS"/>
</dbReference>
<dbReference type="Proteomes" id="UP000192257">
    <property type="component" value="Unassembled WGS sequence"/>
</dbReference>
<evidence type="ECO:0000256" key="7">
    <source>
        <dbReference type="SAM" id="MobiDB-lite"/>
    </source>
</evidence>
<dbReference type="RefSeq" id="XP_028886853.1">
    <property type="nucleotide sequence ID" value="XM_029021431.1"/>
</dbReference>
<dbReference type="PROSITE" id="PS00108">
    <property type="entry name" value="PROTEIN_KINASE_ST"/>
    <property type="match status" value="1"/>
</dbReference>
<dbReference type="InterPro" id="IPR000719">
    <property type="entry name" value="Prot_kinase_dom"/>
</dbReference>
<name>A0A1X0P765_9TRYP</name>
<reference evidence="9 10" key="1">
    <citation type="submission" date="2017-03" db="EMBL/GenBank/DDBJ databases">
        <title>An alternative strategy for trypanosome survival in the mammalian bloodstream revealed through genome and transcriptome analysis of the ubiquitous bovine parasite Trypanosoma (Megatrypanum) theileri.</title>
        <authorList>
            <person name="Kelly S."/>
            <person name="Ivens A."/>
            <person name="Mott A."/>
            <person name="O'Neill E."/>
            <person name="Emms D."/>
            <person name="Macleod O."/>
            <person name="Voorheis P."/>
            <person name="Matthews J."/>
            <person name="Matthews K."/>
            <person name="Carrington M."/>
        </authorList>
    </citation>
    <scope>NUCLEOTIDE SEQUENCE [LARGE SCALE GENOMIC DNA]</scope>
    <source>
        <strain evidence="9">Edinburgh</strain>
    </source>
</reference>
<dbReference type="InterPro" id="IPR017441">
    <property type="entry name" value="Protein_kinase_ATP_BS"/>
</dbReference>
<dbReference type="PANTHER" id="PTHR43671:SF81">
    <property type="entry name" value="PROTEIN KINASE, PUTATIVE-RELATED"/>
    <property type="match status" value="1"/>
</dbReference>
<dbReference type="VEuPathDB" id="TriTrypDB:TM35_000021130"/>
<comment type="caution">
    <text evidence="9">The sequence shown here is derived from an EMBL/GenBank/DDBJ whole genome shotgun (WGS) entry which is preliminary data.</text>
</comment>
<gene>
    <name evidence="9" type="ORF">TM35_000021130</name>
</gene>
<feature type="domain" description="Protein kinase" evidence="8">
    <location>
        <begin position="14"/>
        <end position="304"/>
    </location>
</feature>
<feature type="region of interest" description="Disordered" evidence="7">
    <location>
        <begin position="308"/>
        <end position="395"/>
    </location>
</feature>
<evidence type="ECO:0000256" key="5">
    <source>
        <dbReference type="ARBA" id="ARBA00022840"/>
    </source>
</evidence>
<keyword evidence="4" id="KW-0418">Kinase</keyword>
<evidence type="ECO:0000256" key="4">
    <source>
        <dbReference type="ARBA" id="ARBA00022777"/>
    </source>
</evidence>
<keyword evidence="3 6" id="KW-0547">Nucleotide-binding</keyword>
<evidence type="ECO:0000256" key="2">
    <source>
        <dbReference type="ARBA" id="ARBA00022679"/>
    </source>
</evidence>
<dbReference type="Pfam" id="PF00069">
    <property type="entry name" value="Pkinase"/>
    <property type="match status" value="1"/>
</dbReference>
<dbReference type="InterPro" id="IPR050660">
    <property type="entry name" value="NEK_Ser/Thr_kinase"/>
</dbReference>
<evidence type="ECO:0000313" key="9">
    <source>
        <dbReference type="EMBL" id="ORC92787.1"/>
    </source>
</evidence>
<keyword evidence="10" id="KW-1185">Reference proteome</keyword>
<evidence type="ECO:0000256" key="1">
    <source>
        <dbReference type="ARBA" id="ARBA00010886"/>
    </source>
</evidence>
<dbReference type="PANTHER" id="PTHR43671">
    <property type="entry name" value="SERINE/THREONINE-PROTEIN KINASE NEK"/>
    <property type="match status" value="1"/>
</dbReference>
<dbReference type="STRING" id="67003.A0A1X0P765"/>
<dbReference type="OrthoDB" id="259423at2759"/>
<evidence type="ECO:0000256" key="6">
    <source>
        <dbReference type="PROSITE-ProRule" id="PRU10141"/>
    </source>
</evidence>
<dbReference type="GO" id="GO:0004674">
    <property type="term" value="F:protein serine/threonine kinase activity"/>
    <property type="evidence" value="ECO:0007669"/>
    <property type="project" value="TreeGrafter"/>
</dbReference>
<dbReference type="GeneID" id="39981211"/>
<dbReference type="PROSITE" id="PS50011">
    <property type="entry name" value="PROTEIN_KINASE_DOM"/>
    <property type="match status" value="1"/>
</dbReference>
<dbReference type="Gene3D" id="1.10.510.10">
    <property type="entry name" value="Transferase(Phosphotransferase) domain 1"/>
    <property type="match status" value="1"/>
</dbReference>
<dbReference type="AlphaFoldDB" id="A0A1X0P765"/>
<protein>
    <recommendedName>
        <fullName evidence="8">Protein kinase domain-containing protein</fullName>
    </recommendedName>
</protein>
<evidence type="ECO:0000256" key="3">
    <source>
        <dbReference type="ARBA" id="ARBA00022741"/>
    </source>
</evidence>
<keyword evidence="5 6" id="KW-0067">ATP-binding</keyword>
<proteinExistence type="inferred from homology"/>